<evidence type="ECO:0000313" key="2">
    <source>
        <dbReference type="EMBL" id="AEF85943.1"/>
    </source>
</evidence>
<keyword evidence="2" id="KW-0413">Isomerase</keyword>
<evidence type="ECO:0000313" key="3">
    <source>
        <dbReference type="Proteomes" id="UP000009223"/>
    </source>
</evidence>
<dbReference type="KEGG" id="tpi:TREPR_0400"/>
<organism evidence="2 3">
    <name type="scientific">Treponema primitia (strain ATCC BAA-887 / DSM 12427 / ZAS-2)</name>
    <dbReference type="NCBI Taxonomy" id="545694"/>
    <lineage>
        <taxon>Bacteria</taxon>
        <taxon>Pseudomonadati</taxon>
        <taxon>Spirochaetota</taxon>
        <taxon>Spirochaetia</taxon>
        <taxon>Spirochaetales</taxon>
        <taxon>Treponemataceae</taxon>
        <taxon>Treponema</taxon>
    </lineage>
</organism>
<dbReference type="EMBL" id="CP001843">
    <property type="protein sequence ID" value="AEF85943.1"/>
    <property type="molecule type" value="Genomic_DNA"/>
</dbReference>
<dbReference type="HOGENOM" id="CLU_067093_0_0_12"/>
<dbReference type="PANTHER" id="PTHR12110:SF21">
    <property type="entry name" value="XYLOSE ISOMERASE-LIKE TIM BARREL DOMAIN-CONTAINING PROTEIN"/>
    <property type="match status" value="1"/>
</dbReference>
<keyword evidence="3" id="KW-1185">Reference proteome</keyword>
<dbReference type="GO" id="GO:0016853">
    <property type="term" value="F:isomerase activity"/>
    <property type="evidence" value="ECO:0007669"/>
    <property type="project" value="UniProtKB-KW"/>
</dbReference>
<reference evidence="2 3" key="2">
    <citation type="journal article" date="2011" name="ISME J.">
        <title>RNA-seq reveals cooperative metabolic interactions between two termite-gut spirochete species in co-culture.</title>
        <authorList>
            <person name="Rosenthal A.Z."/>
            <person name="Matson E.G."/>
            <person name="Eldar A."/>
            <person name="Leadbetter J.R."/>
        </authorList>
    </citation>
    <scope>NUCLEOTIDE SEQUENCE [LARGE SCALE GENOMIC DNA]</scope>
    <source>
        <strain evidence="3">ATCC BAA-887 / DSM 12427 / ZAS-2</strain>
    </source>
</reference>
<dbReference type="Pfam" id="PF01261">
    <property type="entry name" value="AP_endonuc_2"/>
    <property type="match status" value="1"/>
</dbReference>
<sequence length="288" mass="31307">MLTRKRIALNRIISPSQGLEGFVKFSAGLGLSQIELRNDLPGKSNIGDIIDGLSPTEALRISRGEGVRFITINALQKFNLPAKRSACLGELEQLLDLAAAIECPALVLCPNNDKGDTRSPKQKYLDTVEALQEYGPLFVKYGIAAYVEALGFGISSLASLPAIVRAIKASGYGCYRVLLDTFHHYIGPDDEHIFGMDGLGASYELLYTGLVHISGVEDDIPVEKYLDSNRVLVGPGDKMHNKELIQRLDALGYLGTFSYEPFGPAVQKLSPDQLSAALKASFEYLGVK</sequence>
<dbReference type="AlphaFoldDB" id="F5YMA2"/>
<dbReference type="InterPro" id="IPR013022">
    <property type="entry name" value="Xyl_isomerase-like_TIM-brl"/>
</dbReference>
<dbReference type="InterPro" id="IPR036237">
    <property type="entry name" value="Xyl_isomerase-like_sf"/>
</dbReference>
<dbReference type="RefSeq" id="WP_015709611.1">
    <property type="nucleotide sequence ID" value="NC_015578.1"/>
</dbReference>
<dbReference type="Gene3D" id="3.20.20.150">
    <property type="entry name" value="Divalent-metal-dependent TIM barrel enzymes"/>
    <property type="match status" value="1"/>
</dbReference>
<accession>F5YMA2</accession>
<dbReference type="STRING" id="545694.TREPR_0400"/>
<proteinExistence type="predicted"/>
<dbReference type="PANTHER" id="PTHR12110">
    <property type="entry name" value="HYDROXYPYRUVATE ISOMERASE"/>
    <property type="match status" value="1"/>
</dbReference>
<name>F5YMA2_TREPZ</name>
<feature type="domain" description="Xylose isomerase-like TIM barrel" evidence="1">
    <location>
        <begin position="55"/>
        <end position="270"/>
    </location>
</feature>
<dbReference type="eggNOG" id="COG4130">
    <property type="taxonomic scope" value="Bacteria"/>
</dbReference>
<dbReference type="Proteomes" id="UP000009223">
    <property type="component" value="Chromosome"/>
</dbReference>
<evidence type="ECO:0000259" key="1">
    <source>
        <dbReference type="Pfam" id="PF01261"/>
    </source>
</evidence>
<dbReference type="InterPro" id="IPR050312">
    <property type="entry name" value="IolE/XylAMocC-like"/>
</dbReference>
<protein>
    <submittedName>
        <fullName evidence="2">Xylose isomerase domain protein TIM barrel</fullName>
    </submittedName>
</protein>
<dbReference type="SUPFAM" id="SSF51658">
    <property type="entry name" value="Xylose isomerase-like"/>
    <property type="match status" value="1"/>
</dbReference>
<reference evidence="3" key="1">
    <citation type="submission" date="2009-12" db="EMBL/GenBank/DDBJ databases">
        <title>Complete sequence of Treponema primitia strain ZAS-2.</title>
        <authorList>
            <person name="Tetu S.G."/>
            <person name="Matson E."/>
            <person name="Ren Q."/>
            <person name="Seshadri R."/>
            <person name="Elbourne L."/>
            <person name="Hassan K.A."/>
            <person name="Durkin A."/>
            <person name="Radune D."/>
            <person name="Mohamoud Y."/>
            <person name="Shay R."/>
            <person name="Jin S."/>
            <person name="Zhang X."/>
            <person name="Lucey K."/>
            <person name="Ballor N.R."/>
            <person name="Ottesen E."/>
            <person name="Rosenthal R."/>
            <person name="Allen A."/>
            <person name="Leadbetter J.R."/>
            <person name="Paulsen I.T."/>
        </authorList>
    </citation>
    <scope>NUCLEOTIDE SEQUENCE [LARGE SCALE GENOMIC DNA]</scope>
    <source>
        <strain evidence="3">ATCC BAA-887 / DSM 12427 / ZAS-2</strain>
    </source>
</reference>
<gene>
    <name evidence="2" type="ordered locus">TREPR_0400</name>
</gene>